<keyword evidence="3" id="KW-1185">Reference proteome</keyword>
<evidence type="ECO:0000313" key="3">
    <source>
        <dbReference type="Proteomes" id="UP001189429"/>
    </source>
</evidence>
<reference evidence="2" key="1">
    <citation type="submission" date="2023-10" db="EMBL/GenBank/DDBJ databases">
        <authorList>
            <person name="Chen Y."/>
            <person name="Shah S."/>
            <person name="Dougan E. K."/>
            <person name="Thang M."/>
            <person name="Chan C."/>
        </authorList>
    </citation>
    <scope>NUCLEOTIDE SEQUENCE [LARGE SCALE GENOMIC DNA]</scope>
</reference>
<feature type="compositionally biased region" description="Low complexity" evidence="1">
    <location>
        <begin position="186"/>
        <end position="199"/>
    </location>
</feature>
<sequence>MNTATLADLECAGVVFISSKRGFTLRYVRYYEAMLLRNFVSARGADWAQKDVFDDGDGSGWQGKEFPFDMRKRHSHAILRVLAVQELEPLGKHLDVYVEEDISESALRTCDDHLHKRVYPPANSACVAELVGDGHEKALVRCSGGRGLPGGKVLKRPSAARKFAGKALTKKPAAAKTRSKPKPVAKKTAAVKKPAGTKAGTKRIAPRSLHHNNGWFMLLTTSGRVVAVTEQSAPEGNDVVKSTILRVLPQYPRVNCFMYDKACSVMPSALLDDQFNQIKYWVGDRLHAQKHVAEQCFSWFRGYSRIFNEMSPSRHRFFVLYFVAKHNSMLSAGDTDHLGHPAAVASKVHKKPSGHYPCA</sequence>
<evidence type="ECO:0000313" key="2">
    <source>
        <dbReference type="EMBL" id="CAK0820380.1"/>
    </source>
</evidence>
<gene>
    <name evidence="2" type="ORF">PCOR1329_LOCUS22083</name>
</gene>
<evidence type="ECO:0000256" key="1">
    <source>
        <dbReference type="SAM" id="MobiDB-lite"/>
    </source>
</evidence>
<protein>
    <submittedName>
        <fullName evidence="2">Uncharacterized protein</fullName>
    </submittedName>
</protein>
<dbReference type="Proteomes" id="UP001189429">
    <property type="component" value="Unassembled WGS sequence"/>
</dbReference>
<organism evidence="2 3">
    <name type="scientific">Prorocentrum cordatum</name>
    <dbReference type="NCBI Taxonomy" id="2364126"/>
    <lineage>
        <taxon>Eukaryota</taxon>
        <taxon>Sar</taxon>
        <taxon>Alveolata</taxon>
        <taxon>Dinophyceae</taxon>
        <taxon>Prorocentrales</taxon>
        <taxon>Prorocentraceae</taxon>
        <taxon>Prorocentrum</taxon>
    </lineage>
</organism>
<name>A0ABN9RMJ3_9DINO</name>
<comment type="caution">
    <text evidence="2">The sequence shown here is derived from an EMBL/GenBank/DDBJ whole genome shotgun (WGS) entry which is preliminary data.</text>
</comment>
<proteinExistence type="predicted"/>
<dbReference type="EMBL" id="CAUYUJ010007335">
    <property type="protein sequence ID" value="CAK0820380.1"/>
    <property type="molecule type" value="Genomic_DNA"/>
</dbReference>
<accession>A0ABN9RMJ3</accession>
<feature type="region of interest" description="Disordered" evidence="1">
    <location>
        <begin position="168"/>
        <end position="202"/>
    </location>
</feature>